<dbReference type="Gene3D" id="3.30.70.270">
    <property type="match status" value="1"/>
</dbReference>
<keyword evidence="4" id="KW-1185">Reference proteome</keyword>
<dbReference type="InterPro" id="IPR035919">
    <property type="entry name" value="EAL_sf"/>
</dbReference>
<dbReference type="CDD" id="cd01949">
    <property type="entry name" value="GGDEF"/>
    <property type="match status" value="1"/>
</dbReference>
<dbReference type="InterPro" id="IPR043128">
    <property type="entry name" value="Rev_trsase/Diguanyl_cyclase"/>
</dbReference>
<dbReference type="PROSITE" id="PS50883">
    <property type="entry name" value="EAL"/>
    <property type="match status" value="1"/>
</dbReference>
<evidence type="ECO:0000259" key="1">
    <source>
        <dbReference type="PROSITE" id="PS50883"/>
    </source>
</evidence>
<dbReference type="CDD" id="cd01948">
    <property type="entry name" value="EAL"/>
    <property type="match status" value="1"/>
</dbReference>
<accession>A0A6S6XYZ5</accession>
<dbReference type="PROSITE" id="PS50887">
    <property type="entry name" value="GGDEF"/>
    <property type="match status" value="1"/>
</dbReference>
<organism evidence="3 4">
    <name type="scientific">Denitratisoma oestradiolicum</name>
    <dbReference type="NCBI Taxonomy" id="311182"/>
    <lineage>
        <taxon>Bacteria</taxon>
        <taxon>Pseudomonadati</taxon>
        <taxon>Pseudomonadota</taxon>
        <taxon>Betaproteobacteria</taxon>
        <taxon>Nitrosomonadales</taxon>
        <taxon>Sterolibacteriaceae</taxon>
        <taxon>Denitratisoma</taxon>
    </lineage>
</organism>
<reference evidence="3 4" key="1">
    <citation type="submission" date="2020-03" db="EMBL/GenBank/DDBJ databases">
        <authorList>
            <consortium name="Genoscope - CEA"/>
            <person name="William W."/>
        </authorList>
    </citation>
    <scope>NUCLEOTIDE SEQUENCE [LARGE SCALE GENOMIC DNA]</scope>
    <source>
        <strain evidence="4">DSM 16959</strain>
    </source>
</reference>
<dbReference type="PANTHER" id="PTHR44757">
    <property type="entry name" value="DIGUANYLATE CYCLASE DGCP"/>
    <property type="match status" value="1"/>
</dbReference>
<dbReference type="InterPro" id="IPR029787">
    <property type="entry name" value="Nucleotide_cyclase"/>
</dbReference>
<dbReference type="InterPro" id="IPR052155">
    <property type="entry name" value="Biofilm_reg_signaling"/>
</dbReference>
<evidence type="ECO:0000259" key="2">
    <source>
        <dbReference type="PROSITE" id="PS50887"/>
    </source>
</evidence>
<sequence>MPMTRSDPSTGVLDRYGCLELVTKLAAWAEGSHKPLVALWIDLDRFRQINESFGHLGGDNMIVQIAERLKSRLYGRAELARMGGDEFVCLAPNLDRHHAEDLAREVLQVIELPLRLGEILLHPSASIGIAILESGEDPFVFLERTDQAMIAAKRQGGNRYVFSGDEPMPGRLGILLAREELDIENKLHTALETGGLRLHYQPILGFDGRIEAIEALMRCTVDGEQIPPAKFIPVAEKTGLVIRIGEWSLLQGAQYARQLQDAGLRTKVAINVSRAQLLAPKFAQALHGALLCADVTPELIELELTESLFMDISDAVQNNLRSARECGVGLAIDDFGTGYSCLANLKDIPATKLKLDRAFVQVLPEDRRALAVIRAMTQLGRELGMTIVAEGVENREQLEALEEAGVDAVQGYYHARPMDEDALHIWLQERKLP</sequence>
<dbReference type="AlphaFoldDB" id="A0A6S6XYZ5"/>
<dbReference type="InterPro" id="IPR000160">
    <property type="entry name" value="GGDEF_dom"/>
</dbReference>
<protein>
    <submittedName>
        <fullName evidence="3">Diguanylate cyclase/phosphodiesterase</fullName>
    </submittedName>
</protein>
<dbReference type="Pfam" id="PF00563">
    <property type="entry name" value="EAL"/>
    <property type="match status" value="1"/>
</dbReference>
<dbReference type="Pfam" id="PF00990">
    <property type="entry name" value="GGDEF"/>
    <property type="match status" value="1"/>
</dbReference>
<evidence type="ECO:0000313" key="3">
    <source>
        <dbReference type="EMBL" id="CAB1368109.1"/>
    </source>
</evidence>
<dbReference type="Gene3D" id="3.20.20.450">
    <property type="entry name" value="EAL domain"/>
    <property type="match status" value="1"/>
</dbReference>
<feature type="domain" description="GGDEF" evidence="2">
    <location>
        <begin position="34"/>
        <end position="165"/>
    </location>
</feature>
<dbReference type="SMART" id="SM00052">
    <property type="entry name" value="EAL"/>
    <property type="match status" value="1"/>
</dbReference>
<dbReference type="NCBIfam" id="TIGR00254">
    <property type="entry name" value="GGDEF"/>
    <property type="match status" value="1"/>
</dbReference>
<feature type="domain" description="EAL" evidence="1">
    <location>
        <begin position="180"/>
        <end position="431"/>
    </location>
</feature>
<name>A0A6S6XYZ5_9PROT</name>
<dbReference type="InterPro" id="IPR001633">
    <property type="entry name" value="EAL_dom"/>
</dbReference>
<gene>
    <name evidence="3" type="ORF">DENOEST_0944</name>
</gene>
<proteinExistence type="predicted"/>
<dbReference type="KEGG" id="doe:DENOEST_0944"/>
<dbReference type="SMART" id="SM00267">
    <property type="entry name" value="GGDEF"/>
    <property type="match status" value="1"/>
</dbReference>
<dbReference type="SUPFAM" id="SSF55073">
    <property type="entry name" value="Nucleotide cyclase"/>
    <property type="match status" value="1"/>
</dbReference>
<dbReference type="PANTHER" id="PTHR44757:SF2">
    <property type="entry name" value="BIOFILM ARCHITECTURE MAINTENANCE PROTEIN MBAA"/>
    <property type="match status" value="1"/>
</dbReference>
<evidence type="ECO:0000313" key="4">
    <source>
        <dbReference type="Proteomes" id="UP000515733"/>
    </source>
</evidence>
<dbReference type="EMBL" id="LR778301">
    <property type="protein sequence ID" value="CAB1368109.1"/>
    <property type="molecule type" value="Genomic_DNA"/>
</dbReference>
<dbReference type="Proteomes" id="UP000515733">
    <property type="component" value="Chromosome"/>
</dbReference>
<dbReference type="SUPFAM" id="SSF141868">
    <property type="entry name" value="EAL domain-like"/>
    <property type="match status" value="1"/>
</dbReference>